<gene>
    <name evidence="1" type="ORF">FHS00_000836</name>
</gene>
<sequence>MAQPATALSCLVPDPIRSFAEIHAAPESYRAYVGSFAFDADKLPPMQDLSQPVTATPNPVPAEFAGRQLGPTGFDTPVEAPMILQPSCAGPWCGSLSPGDEVLVFAREEDGRLIVDLEPCPGKVQGAPDAAMRERLAACMRGEDCLPDQ</sequence>
<dbReference type="Proteomes" id="UP000576152">
    <property type="component" value="Unassembled WGS sequence"/>
</dbReference>
<name>A0ABR6HL59_9RHOB</name>
<proteinExistence type="predicted"/>
<reference evidence="1 2" key="1">
    <citation type="submission" date="2020-08" db="EMBL/GenBank/DDBJ databases">
        <title>Genomic Encyclopedia of Type Strains, Phase III (KMG-III): the genomes of soil and plant-associated and newly described type strains.</title>
        <authorList>
            <person name="Whitman W."/>
        </authorList>
    </citation>
    <scope>NUCLEOTIDE SEQUENCE [LARGE SCALE GENOMIC DNA]</scope>
    <source>
        <strain evidence="1 2">CECT 8572</strain>
    </source>
</reference>
<protein>
    <submittedName>
        <fullName evidence="1">Uncharacterized protein</fullName>
    </submittedName>
</protein>
<evidence type="ECO:0000313" key="2">
    <source>
        <dbReference type="Proteomes" id="UP000576152"/>
    </source>
</evidence>
<keyword evidence="2" id="KW-1185">Reference proteome</keyword>
<comment type="caution">
    <text evidence="1">The sequence shown here is derived from an EMBL/GenBank/DDBJ whole genome shotgun (WGS) entry which is preliminary data.</text>
</comment>
<dbReference type="EMBL" id="JACIBX010000002">
    <property type="protein sequence ID" value="MBB3711274.1"/>
    <property type="molecule type" value="Genomic_DNA"/>
</dbReference>
<accession>A0ABR6HL59</accession>
<organism evidence="1 2">
    <name type="scientific">Limimaricola variabilis</name>
    <dbReference type="NCBI Taxonomy" id="1492771"/>
    <lineage>
        <taxon>Bacteria</taxon>
        <taxon>Pseudomonadati</taxon>
        <taxon>Pseudomonadota</taxon>
        <taxon>Alphaproteobacteria</taxon>
        <taxon>Rhodobacterales</taxon>
        <taxon>Paracoccaceae</taxon>
        <taxon>Limimaricola</taxon>
    </lineage>
</organism>
<evidence type="ECO:0000313" key="1">
    <source>
        <dbReference type="EMBL" id="MBB3711274.1"/>
    </source>
</evidence>
<dbReference type="RefSeq" id="WP_183470169.1">
    <property type="nucleotide sequence ID" value="NZ_JACIBX010000002.1"/>
</dbReference>